<proteinExistence type="predicted"/>
<keyword evidence="5" id="KW-1185">Reference proteome</keyword>
<dbReference type="EMBL" id="OX458333">
    <property type="protein sequence ID" value="CAI8783629.1"/>
    <property type="molecule type" value="Genomic_DNA"/>
</dbReference>
<dbReference type="PROSITE" id="PS00187">
    <property type="entry name" value="TPP_ENZYMES"/>
    <property type="match status" value="1"/>
</dbReference>
<dbReference type="InterPro" id="IPR047211">
    <property type="entry name" value="POXB-like"/>
</dbReference>
<dbReference type="Proteomes" id="UP001162030">
    <property type="component" value="Chromosome"/>
</dbReference>
<keyword evidence="1" id="KW-0786">Thiamine pyrophosphate</keyword>
<feature type="compositionally biased region" description="Basic and acidic residues" evidence="2">
    <location>
        <begin position="199"/>
        <end position="213"/>
    </location>
</feature>
<feature type="domain" description="Thiamine pyrophosphate enzyme TPP-binding" evidence="3">
    <location>
        <begin position="20"/>
        <end position="82"/>
    </location>
</feature>
<protein>
    <recommendedName>
        <fullName evidence="3">Thiamine pyrophosphate enzyme TPP-binding domain-containing protein</fullName>
    </recommendedName>
</protein>
<evidence type="ECO:0000256" key="2">
    <source>
        <dbReference type="SAM" id="MobiDB-lite"/>
    </source>
</evidence>
<dbReference type="PANTHER" id="PTHR42981:SF2">
    <property type="entry name" value="PYRUVATE DEHYDROGENASE [UBIQUINONE]"/>
    <property type="match status" value="1"/>
</dbReference>
<feature type="region of interest" description="Disordered" evidence="2">
    <location>
        <begin position="192"/>
        <end position="223"/>
    </location>
</feature>
<evidence type="ECO:0000259" key="3">
    <source>
        <dbReference type="Pfam" id="PF02775"/>
    </source>
</evidence>
<name>A0ABM9HZ87_9GAMM</name>
<sequence>MTVFGELSPRLPDNCIISTDSGSGTNWYARDVKIRRGRMASLSGGLATMGCGVPYAIAAEFAYPERAAIALAGDGAMQMNGNIAGFPGDQGGQAGGHRPDPRKGVRRGPAGALGSLHRSRCAAFAAAHHFRAGQGLPYPPCSAAIRMPGVHQVLGEGDRFVSVAGNGLSLAAMSRCLIVVIGRRRAIFSHPWKTSPIGSRDRKSAIRLNDKSKQNGKAGISLS</sequence>
<gene>
    <name evidence="4" type="ORF">MSZNOR_1269</name>
</gene>
<reference evidence="4 5" key="1">
    <citation type="submission" date="2023-03" db="EMBL/GenBank/DDBJ databases">
        <authorList>
            <person name="Pearce D."/>
        </authorList>
    </citation>
    <scope>NUCLEOTIDE SEQUENCE [LARGE SCALE GENOMIC DNA]</scope>
    <source>
        <strain evidence="4">Msz</strain>
    </source>
</reference>
<evidence type="ECO:0000313" key="5">
    <source>
        <dbReference type="Proteomes" id="UP001162030"/>
    </source>
</evidence>
<feature type="region of interest" description="Disordered" evidence="2">
    <location>
        <begin position="84"/>
        <end position="111"/>
    </location>
</feature>
<dbReference type="Gene3D" id="3.40.50.970">
    <property type="match status" value="1"/>
</dbReference>
<dbReference type="InterPro" id="IPR000399">
    <property type="entry name" value="TPP-bd_CS"/>
</dbReference>
<dbReference type="PANTHER" id="PTHR42981">
    <property type="entry name" value="PYRUVATE DEHYDROGENASE [UBIQUINONE]"/>
    <property type="match status" value="1"/>
</dbReference>
<organism evidence="4 5">
    <name type="scientific">Methylocaldum szegediense</name>
    <dbReference type="NCBI Taxonomy" id="73780"/>
    <lineage>
        <taxon>Bacteria</taxon>
        <taxon>Pseudomonadati</taxon>
        <taxon>Pseudomonadota</taxon>
        <taxon>Gammaproteobacteria</taxon>
        <taxon>Methylococcales</taxon>
        <taxon>Methylococcaceae</taxon>
        <taxon>Methylocaldum</taxon>
    </lineage>
</organism>
<dbReference type="InterPro" id="IPR029061">
    <property type="entry name" value="THDP-binding"/>
</dbReference>
<evidence type="ECO:0000256" key="1">
    <source>
        <dbReference type="ARBA" id="ARBA00023052"/>
    </source>
</evidence>
<accession>A0ABM9HZ87</accession>
<dbReference type="SUPFAM" id="SSF52518">
    <property type="entry name" value="Thiamin diphosphate-binding fold (THDP-binding)"/>
    <property type="match status" value="1"/>
</dbReference>
<dbReference type="Pfam" id="PF02775">
    <property type="entry name" value="TPP_enzyme_C"/>
    <property type="match status" value="1"/>
</dbReference>
<dbReference type="InterPro" id="IPR011766">
    <property type="entry name" value="TPP_enzyme_TPP-bd"/>
</dbReference>
<evidence type="ECO:0000313" key="4">
    <source>
        <dbReference type="EMBL" id="CAI8783629.1"/>
    </source>
</evidence>